<sequence>MAVNKKDLAPLSFPKVGPEKIVREYLYSKATKSLTKKFPEWDMPRMEPSTELVAKKRELYDVEQRLVDKRREANKKRKEMNAQWRDLEDRETILRENFIKFNKFVKENQEKRERAERKLSDEKALIQKRSDDITELKKNYDHMLSIKLQMERNIKNHRMYEEYLQNVVKACSTFRTVDDILDRYETLAEARKVLAERQEEDLSALEDARNEMIRVTEEKTLHIMGLNNVMAELQSRYEAAKSKALQWELMVTKIKDTCVDKLRELYEVRRSCWNVYLQMCKRKEIVPELAQDDIENQLLFIKRTLLELKRITKISRRRATREGTRPNMRSTRTRRFF</sequence>
<dbReference type="GO" id="GO:0005856">
    <property type="term" value="C:cytoskeleton"/>
    <property type="evidence" value="ECO:0007669"/>
    <property type="project" value="UniProtKB-ARBA"/>
</dbReference>
<gene>
    <name evidence="5" type="ORF">ILUMI_24730</name>
</gene>
<dbReference type="InterPro" id="IPR051147">
    <property type="entry name" value="CFAP_domain-containing"/>
</dbReference>
<protein>
    <recommendedName>
        <fullName evidence="4">DUF4200 domain-containing protein</fullName>
    </recommendedName>
</protein>
<comment type="caution">
    <text evidence="5">The sequence shown here is derived from an EMBL/GenBank/DDBJ whole genome shotgun (WGS) entry which is preliminary data.</text>
</comment>
<accession>A0A8K0G0P9</accession>
<feature type="domain" description="DUF4200" evidence="4">
    <location>
        <begin position="52"/>
        <end position="169"/>
    </location>
</feature>
<organism evidence="5 6">
    <name type="scientific">Ignelater luminosus</name>
    <name type="common">Cucubano</name>
    <name type="synonym">Pyrophorus luminosus</name>
    <dbReference type="NCBI Taxonomy" id="2038154"/>
    <lineage>
        <taxon>Eukaryota</taxon>
        <taxon>Metazoa</taxon>
        <taxon>Ecdysozoa</taxon>
        <taxon>Arthropoda</taxon>
        <taxon>Hexapoda</taxon>
        <taxon>Insecta</taxon>
        <taxon>Pterygota</taxon>
        <taxon>Neoptera</taxon>
        <taxon>Endopterygota</taxon>
        <taxon>Coleoptera</taxon>
        <taxon>Polyphaga</taxon>
        <taxon>Elateriformia</taxon>
        <taxon>Elateroidea</taxon>
        <taxon>Elateridae</taxon>
        <taxon>Agrypninae</taxon>
        <taxon>Pyrophorini</taxon>
        <taxon>Ignelater</taxon>
    </lineage>
</organism>
<name>A0A8K0G0P9_IGNLU</name>
<evidence type="ECO:0000259" key="4">
    <source>
        <dbReference type="Pfam" id="PF13863"/>
    </source>
</evidence>
<evidence type="ECO:0000256" key="1">
    <source>
        <dbReference type="ARBA" id="ARBA00023054"/>
    </source>
</evidence>
<evidence type="ECO:0000256" key="2">
    <source>
        <dbReference type="SAM" id="Coils"/>
    </source>
</evidence>
<evidence type="ECO:0000256" key="3">
    <source>
        <dbReference type="SAM" id="MobiDB-lite"/>
    </source>
</evidence>
<feature type="region of interest" description="Disordered" evidence="3">
    <location>
        <begin position="318"/>
        <end position="337"/>
    </location>
</feature>
<dbReference type="PANTHER" id="PTHR21683">
    <property type="entry name" value="COILED-COIL DOMAIN-CONTAINING PROTEIN 42 LIKE-2-LIKE-RELATED"/>
    <property type="match status" value="1"/>
</dbReference>
<dbReference type="Pfam" id="PF13863">
    <property type="entry name" value="DUF4200"/>
    <property type="match status" value="1"/>
</dbReference>
<dbReference type="Proteomes" id="UP000801492">
    <property type="component" value="Unassembled WGS sequence"/>
</dbReference>
<dbReference type="AlphaFoldDB" id="A0A8K0G0P9"/>
<proteinExistence type="predicted"/>
<keyword evidence="1 2" id="KW-0175">Coiled coil</keyword>
<feature type="coiled-coil region" evidence="2">
    <location>
        <begin position="195"/>
        <end position="250"/>
    </location>
</feature>
<dbReference type="OrthoDB" id="10264298at2759"/>
<feature type="coiled-coil region" evidence="2">
    <location>
        <begin position="63"/>
        <end position="125"/>
    </location>
</feature>
<dbReference type="PANTHER" id="PTHR21683:SF2">
    <property type="entry name" value="COILED-COIL DOMAIN-CONTAINING PROTEIN 42 LIKE-2-LIKE"/>
    <property type="match status" value="1"/>
</dbReference>
<evidence type="ECO:0000313" key="5">
    <source>
        <dbReference type="EMBL" id="KAF2881444.1"/>
    </source>
</evidence>
<reference evidence="5" key="1">
    <citation type="submission" date="2019-08" db="EMBL/GenBank/DDBJ databases">
        <title>The genome of the North American firefly Photinus pyralis.</title>
        <authorList>
            <consortium name="Photinus pyralis genome working group"/>
            <person name="Fallon T.R."/>
            <person name="Sander Lower S.E."/>
            <person name="Weng J.-K."/>
        </authorList>
    </citation>
    <scope>NUCLEOTIDE SEQUENCE</scope>
    <source>
        <strain evidence="5">TRF0915ILg1</strain>
        <tissue evidence="5">Whole body</tissue>
    </source>
</reference>
<dbReference type="EMBL" id="VTPC01090739">
    <property type="protein sequence ID" value="KAF2881444.1"/>
    <property type="molecule type" value="Genomic_DNA"/>
</dbReference>
<dbReference type="InterPro" id="IPR025252">
    <property type="entry name" value="DUF4200"/>
</dbReference>
<evidence type="ECO:0000313" key="6">
    <source>
        <dbReference type="Proteomes" id="UP000801492"/>
    </source>
</evidence>
<keyword evidence="6" id="KW-1185">Reference proteome</keyword>